<keyword evidence="2" id="KW-1185">Reference proteome</keyword>
<dbReference type="EMBL" id="AJYA01000015">
    <property type="protein sequence ID" value="EIM77253.1"/>
    <property type="molecule type" value="Genomic_DNA"/>
</dbReference>
<reference evidence="1 2" key="1">
    <citation type="submission" date="2012-05" db="EMBL/GenBank/DDBJ databases">
        <title>Genome sequence of Nitritalea halalkaliphila LW7.</title>
        <authorList>
            <person name="Jangir P.K."/>
            <person name="Singh A."/>
            <person name="Shivaji S."/>
            <person name="Sharma R."/>
        </authorList>
    </citation>
    <scope>NUCLEOTIDE SEQUENCE [LARGE SCALE GENOMIC DNA]</scope>
    <source>
        <strain evidence="1 2">LW7</strain>
    </source>
</reference>
<proteinExistence type="predicted"/>
<dbReference type="AlphaFoldDB" id="I5C601"/>
<sequence>MAIGLYQKHLFKETYLIAPANDVEAYWQDIEELIERLNIDYAVILPELEVIEWRNAKKPARFHVLRLYRAFRWLNSSWIKAS</sequence>
<protein>
    <submittedName>
        <fullName evidence="1">Uncharacterized protein</fullName>
    </submittedName>
</protein>
<evidence type="ECO:0000313" key="2">
    <source>
        <dbReference type="Proteomes" id="UP000005551"/>
    </source>
</evidence>
<comment type="caution">
    <text evidence="1">The sequence shown here is derived from an EMBL/GenBank/DDBJ whole genome shotgun (WGS) entry which is preliminary data.</text>
</comment>
<gene>
    <name evidence="1" type="ORF">A3SI_06689</name>
</gene>
<dbReference type="STRING" id="1189621.A3SI_06689"/>
<accession>I5C601</accession>
<evidence type="ECO:0000313" key="1">
    <source>
        <dbReference type="EMBL" id="EIM77253.1"/>
    </source>
</evidence>
<dbReference type="RefSeq" id="WP_009054170.1">
    <property type="nucleotide sequence ID" value="NZ_AJYA01000015.1"/>
</dbReference>
<dbReference type="Proteomes" id="UP000005551">
    <property type="component" value="Unassembled WGS sequence"/>
</dbReference>
<dbReference type="OrthoDB" id="9803907at2"/>
<organism evidence="1 2">
    <name type="scientific">Nitritalea halalkaliphila LW7</name>
    <dbReference type="NCBI Taxonomy" id="1189621"/>
    <lineage>
        <taxon>Bacteria</taxon>
        <taxon>Pseudomonadati</taxon>
        <taxon>Bacteroidota</taxon>
        <taxon>Cytophagia</taxon>
        <taxon>Cytophagales</taxon>
        <taxon>Cyclobacteriaceae</taxon>
        <taxon>Nitritalea</taxon>
    </lineage>
</organism>
<name>I5C601_9BACT</name>